<dbReference type="RefSeq" id="WP_233469218.1">
    <property type="nucleotide sequence ID" value="NZ_CADFFX010000026.1"/>
</dbReference>
<dbReference type="EMBL" id="JFHC01000036">
    <property type="protein sequence ID" value="KDR40758.1"/>
    <property type="molecule type" value="Genomic_DNA"/>
</dbReference>
<dbReference type="STRING" id="60547.GCA_000751215_06616"/>
<keyword evidence="2" id="KW-1185">Reference proteome</keyword>
<name>A0A069PJ74_9BURK</name>
<sequence length="201" mass="22856">MKRFSGALLAACSRAIARPKRGRPLTSGEIAMARLVFADAIDYSRVAVHDRGYFPFGLQHRQTAVTPNGSMYFPKDCFEEDFSARGIGSQMWFMHELTHVWQFQLGYWVKMRGAIRVGLAYGYTLAPGRRLADYNMEAQGNIIADYFALRFRGSEGRRHLYEHRYRARPDALALYEAVLADFLDDPANRSHLPRGGAMRVA</sequence>
<dbReference type="AlphaFoldDB" id="A0A069PJ74"/>
<dbReference type="Proteomes" id="UP000027466">
    <property type="component" value="Unassembled WGS sequence"/>
</dbReference>
<comment type="caution">
    <text evidence="1">The sequence shown here is derived from an EMBL/GenBank/DDBJ whole genome shotgun (WGS) entry which is preliminary data.</text>
</comment>
<organism evidence="1 2">
    <name type="scientific">Caballeronia glathei</name>
    <dbReference type="NCBI Taxonomy" id="60547"/>
    <lineage>
        <taxon>Bacteria</taxon>
        <taxon>Pseudomonadati</taxon>
        <taxon>Pseudomonadota</taxon>
        <taxon>Betaproteobacteria</taxon>
        <taxon>Burkholderiales</taxon>
        <taxon>Burkholderiaceae</taxon>
        <taxon>Caballeronia</taxon>
    </lineage>
</organism>
<accession>A0A069PJ74</accession>
<evidence type="ECO:0000313" key="1">
    <source>
        <dbReference type="EMBL" id="KDR40758.1"/>
    </source>
</evidence>
<evidence type="ECO:0000313" key="2">
    <source>
        <dbReference type="Proteomes" id="UP000027466"/>
    </source>
</evidence>
<protein>
    <submittedName>
        <fullName evidence="1">Rhs element Vgr protein</fullName>
    </submittedName>
</protein>
<gene>
    <name evidence="1" type="ORF">BG61_23200</name>
</gene>
<proteinExistence type="predicted"/>
<reference evidence="1 2" key="1">
    <citation type="submission" date="2014-03" db="EMBL/GenBank/DDBJ databases">
        <title>Draft Genome Sequences of Four Burkholderia Strains.</title>
        <authorList>
            <person name="Liu X.Y."/>
            <person name="Li C.X."/>
            <person name="Xu J.H."/>
        </authorList>
    </citation>
    <scope>NUCLEOTIDE SEQUENCE [LARGE SCALE GENOMIC DNA]</scope>
    <source>
        <strain evidence="1 2">DSM 50014</strain>
    </source>
</reference>